<dbReference type="RefSeq" id="WP_209890663.1">
    <property type="nucleotide sequence ID" value="NZ_BAAAJV010000018.1"/>
</dbReference>
<sequence length="715" mass="75583">MTSKSIEALLDASRLAGLETTDGGRILAKVASTTAKGTAYRTALVEIEEDRLLPLTRGEASIGAVAAAEDGTTFFTAKRLGEDGTEADDAQLWALPPRGEARELAARPGGFGGLRLAGSHLITELEVHSQASDETEHDRLSAKREEATVTAALHAEFPTRSWDHDLGPSRPVLALAALPSDLSWAEATAIVGAGGGAPSSSAAASGGPGGSIGSSGDSTDGSGPSAGSGDGGSPGDSPHKQVLHFRYVTMPPGRLEEWTVDRDGSRALVAMADSRGDLLAASDLYLLDLIGAQPPRLLRQGTAEAEHGPGEFSPDGTRALIGRGRNWTQEASLSTSVELLDLATGTSTPVWPELDQWVDPVWLDDSTLIATSDDQGRGSVWIGGLDDPAPRRLAGGPEQDLAFDSASVAGGAVIASASGISVAPHPVRIEPATGQIQELANPADAVAQKGSLTEVTATAQDGTALRAWLRLPAGEGPHPLVVFAHGGPWGSWNAWTYRWNPGPFADAGYAVLLPDPAISTGYGQAMIDRGQHELGGAPFTDIMALTDVTVAREDIDAERTAFAGGSYGGYMANWVAGHTGDRFRCIVTHASLWDTVSMGRTTDNAAWERPMREQNALYNPRDAVADIVVPMLVIHGDKDYRVPIAQGHALWYDLNAFSATPRDAEGRTRHRYLYFPDEGHWIQGRGNAQVWYETFLGFLDEHVRGEAWERPATLG</sequence>
<evidence type="ECO:0000259" key="3">
    <source>
        <dbReference type="Pfam" id="PF00326"/>
    </source>
</evidence>
<accession>A0ABS4YKM3</accession>
<dbReference type="PANTHER" id="PTHR42776:SF4">
    <property type="entry name" value="ACYLAMINO-ACID-RELEASING ENZYME"/>
    <property type="match status" value="1"/>
</dbReference>
<gene>
    <name evidence="4" type="ORF">JOF44_002058</name>
</gene>
<dbReference type="PANTHER" id="PTHR42776">
    <property type="entry name" value="SERINE PEPTIDASE S9 FAMILY MEMBER"/>
    <property type="match status" value="1"/>
</dbReference>
<organism evidence="4 5">
    <name type="scientific">Brachybacterium fresconis</name>
    <dbReference type="NCBI Taxonomy" id="173363"/>
    <lineage>
        <taxon>Bacteria</taxon>
        <taxon>Bacillati</taxon>
        <taxon>Actinomycetota</taxon>
        <taxon>Actinomycetes</taxon>
        <taxon>Micrococcales</taxon>
        <taxon>Dermabacteraceae</taxon>
        <taxon>Brachybacterium</taxon>
    </lineage>
</organism>
<feature type="region of interest" description="Disordered" evidence="2">
    <location>
        <begin position="195"/>
        <end position="240"/>
    </location>
</feature>
<evidence type="ECO:0000313" key="5">
    <source>
        <dbReference type="Proteomes" id="UP000698222"/>
    </source>
</evidence>
<reference evidence="4 5" key="1">
    <citation type="submission" date="2021-03" db="EMBL/GenBank/DDBJ databases">
        <title>Sequencing the genomes of 1000 actinobacteria strains.</title>
        <authorList>
            <person name="Klenk H.-P."/>
        </authorList>
    </citation>
    <scope>NUCLEOTIDE SEQUENCE [LARGE SCALE GENOMIC DNA]</scope>
    <source>
        <strain evidence="4 5">DSM 14564</strain>
    </source>
</reference>
<protein>
    <submittedName>
        <fullName evidence="4">Dipeptidyl aminopeptidase/acylaminoacyl peptidase</fullName>
    </submittedName>
</protein>
<dbReference type="EMBL" id="JAGIOC010000001">
    <property type="protein sequence ID" value="MBP2409155.1"/>
    <property type="molecule type" value="Genomic_DNA"/>
</dbReference>
<evidence type="ECO:0000256" key="2">
    <source>
        <dbReference type="SAM" id="MobiDB-lite"/>
    </source>
</evidence>
<feature type="domain" description="Peptidase S9 prolyl oligopeptidase catalytic" evidence="3">
    <location>
        <begin position="495"/>
        <end position="704"/>
    </location>
</feature>
<dbReference type="SUPFAM" id="SSF82171">
    <property type="entry name" value="DPP6 N-terminal domain-like"/>
    <property type="match status" value="1"/>
</dbReference>
<keyword evidence="5" id="KW-1185">Reference proteome</keyword>
<dbReference type="Proteomes" id="UP000698222">
    <property type="component" value="Unassembled WGS sequence"/>
</dbReference>
<keyword evidence="4" id="KW-0031">Aminopeptidase</keyword>
<dbReference type="InterPro" id="IPR029058">
    <property type="entry name" value="AB_hydrolase_fold"/>
</dbReference>
<feature type="compositionally biased region" description="Low complexity" evidence="2">
    <location>
        <begin position="214"/>
        <end position="223"/>
    </location>
</feature>
<dbReference type="SUPFAM" id="SSF53474">
    <property type="entry name" value="alpha/beta-Hydrolases"/>
    <property type="match status" value="1"/>
</dbReference>
<dbReference type="GO" id="GO:0004177">
    <property type="term" value="F:aminopeptidase activity"/>
    <property type="evidence" value="ECO:0007669"/>
    <property type="project" value="UniProtKB-KW"/>
</dbReference>
<keyword evidence="1" id="KW-0378">Hydrolase</keyword>
<dbReference type="InterPro" id="IPR001375">
    <property type="entry name" value="Peptidase_S9_cat"/>
</dbReference>
<dbReference type="Pfam" id="PF00326">
    <property type="entry name" value="Peptidase_S9"/>
    <property type="match status" value="1"/>
</dbReference>
<keyword evidence="4" id="KW-0645">Protease</keyword>
<dbReference type="Gene3D" id="3.40.50.1820">
    <property type="entry name" value="alpha/beta hydrolase"/>
    <property type="match status" value="1"/>
</dbReference>
<evidence type="ECO:0000313" key="4">
    <source>
        <dbReference type="EMBL" id="MBP2409155.1"/>
    </source>
</evidence>
<feature type="compositionally biased region" description="Gly residues" evidence="2">
    <location>
        <begin position="224"/>
        <end position="234"/>
    </location>
</feature>
<evidence type="ECO:0000256" key="1">
    <source>
        <dbReference type="ARBA" id="ARBA00022801"/>
    </source>
</evidence>
<comment type="caution">
    <text evidence="4">The sequence shown here is derived from an EMBL/GenBank/DDBJ whole genome shotgun (WGS) entry which is preliminary data.</text>
</comment>
<name>A0ABS4YKM3_9MICO</name>
<proteinExistence type="predicted"/>